<reference evidence="3 4" key="1">
    <citation type="submission" date="2020-06" db="EMBL/GenBank/DDBJ databases">
        <title>Actinomadura xiongansis sp. nov., isolated from soil of Baiyangdian.</title>
        <authorList>
            <person name="Zhang X."/>
        </authorList>
    </citation>
    <scope>NUCLEOTIDE SEQUENCE [LARGE SCALE GENOMIC DNA]</scope>
    <source>
        <strain evidence="3 4">HBUM206468</strain>
    </source>
</reference>
<keyword evidence="4" id="KW-1185">Reference proteome</keyword>
<organism evidence="3 4">
    <name type="scientific">Actinomadura alba</name>
    <dbReference type="NCBI Taxonomy" id="406431"/>
    <lineage>
        <taxon>Bacteria</taxon>
        <taxon>Bacillati</taxon>
        <taxon>Actinomycetota</taxon>
        <taxon>Actinomycetes</taxon>
        <taxon>Streptosporangiales</taxon>
        <taxon>Thermomonosporaceae</taxon>
        <taxon>Actinomadura</taxon>
    </lineage>
</organism>
<keyword evidence="2" id="KW-0812">Transmembrane</keyword>
<keyword evidence="2" id="KW-1133">Transmembrane helix</keyword>
<feature type="region of interest" description="Disordered" evidence="1">
    <location>
        <begin position="1"/>
        <end position="22"/>
    </location>
</feature>
<comment type="caution">
    <text evidence="3">The sequence shown here is derived from an EMBL/GenBank/DDBJ whole genome shotgun (WGS) entry which is preliminary data.</text>
</comment>
<evidence type="ECO:0000313" key="4">
    <source>
        <dbReference type="Proteomes" id="UP000805614"/>
    </source>
</evidence>
<dbReference type="Proteomes" id="UP000805614">
    <property type="component" value="Unassembled WGS sequence"/>
</dbReference>
<dbReference type="EMBL" id="JABVEC010000006">
    <property type="protein sequence ID" value="MBC6466020.1"/>
    <property type="molecule type" value="Genomic_DNA"/>
</dbReference>
<name>A0ABR7LMR8_9ACTN</name>
<feature type="transmembrane region" description="Helical" evidence="2">
    <location>
        <begin position="28"/>
        <end position="50"/>
    </location>
</feature>
<accession>A0ABR7LMR8</accession>
<dbReference type="RefSeq" id="WP_187243025.1">
    <property type="nucleotide sequence ID" value="NZ_BAAAOK010000028.1"/>
</dbReference>
<keyword evidence="2" id="KW-0472">Membrane</keyword>
<evidence type="ECO:0000256" key="2">
    <source>
        <dbReference type="SAM" id="Phobius"/>
    </source>
</evidence>
<gene>
    <name evidence="3" type="ORF">HKK74_10990</name>
</gene>
<protein>
    <recommendedName>
        <fullName evidence="5">DUF3558 domain-containing protein</fullName>
    </recommendedName>
</protein>
<evidence type="ECO:0008006" key="5">
    <source>
        <dbReference type="Google" id="ProtNLM"/>
    </source>
</evidence>
<proteinExistence type="predicted"/>
<evidence type="ECO:0000313" key="3">
    <source>
        <dbReference type="EMBL" id="MBC6466020.1"/>
    </source>
</evidence>
<sequence>MGLPRPSETFDRVYSPPEPPSTAARRSAVVKIFTVVAVFAAVASVVMILLADGGEVGGPGDRATVVARSSARVAPPRPAPSSTRGRLLTALPAPCGTVSRPTVDRLVPRARGGQSANLTLATCTYSSAGAGSRWLRIETRRFDPADGTDPVAAARTFFAAQWTRAREDPMVRTVRLERQDGLGDEAYRWYKIDKGPPTVVGEVAIRIGNGVVTVGYSGEPPGPYAGPENERKYLAEAAGVAREVLDALK</sequence>
<evidence type="ECO:0000256" key="1">
    <source>
        <dbReference type="SAM" id="MobiDB-lite"/>
    </source>
</evidence>